<dbReference type="EMBL" id="BK015951">
    <property type="protein sequence ID" value="DAF86729.1"/>
    <property type="molecule type" value="Genomic_DNA"/>
</dbReference>
<organism evidence="1">
    <name type="scientific">Siphoviridae sp. ctTgb17</name>
    <dbReference type="NCBI Taxonomy" id="2825521"/>
    <lineage>
        <taxon>Viruses</taxon>
        <taxon>Duplodnaviria</taxon>
        <taxon>Heunggongvirae</taxon>
        <taxon>Uroviricota</taxon>
        <taxon>Caudoviricetes</taxon>
    </lineage>
</organism>
<name>A0A8S5TX06_9CAUD</name>
<proteinExistence type="predicted"/>
<accession>A0A8S5TX06</accession>
<reference evidence="1" key="1">
    <citation type="journal article" date="2021" name="Proc. Natl. Acad. Sci. U.S.A.">
        <title>A Catalog of Tens of Thousands of Viruses from Human Metagenomes Reveals Hidden Associations with Chronic Diseases.</title>
        <authorList>
            <person name="Tisza M.J."/>
            <person name="Buck C.B."/>
        </authorList>
    </citation>
    <scope>NUCLEOTIDE SEQUENCE</scope>
    <source>
        <strain evidence="1">CtTgb17</strain>
    </source>
</reference>
<protein>
    <submittedName>
        <fullName evidence="1">Uncharacterized protein</fullName>
    </submittedName>
</protein>
<evidence type="ECO:0000313" key="1">
    <source>
        <dbReference type="EMBL" id="DAF86729.1"/>
    </source>
</evidence>
<sequence>MITAETKDGFAVELSEEALDNVELLDALAAVQDSDVLSLGRTIRLLMGKAQAKKLYDHLRTEDGRVPVVALSNALGELMESFRAGKNSSSSPA</sequence>